<dbReference type="PANTHER" id="PTHR46148">
    <property type="entry name" value="CHROMO DOMAIN-CONTAINING PROTEIN"/>
    <property type="match status" value="1"/>
</dbReference>
<reference evidence="2" key="1">
    <citation type="journal article" date="2019" name="Toxins">
        <title>Detection of Abrin-Like and Prepropulchellin-Like Toxin Genes and Transcripts Using Whole Genome Sequencing and Full-Length Transcript Sequencing of Abrus precatorius.</title>
        <authorList>
            <person name="Hovde B.T."/>
            <person name="Daligault H.E."/>
            <person name="Hanschen E.R."/>
            <person name="Kunde Y.A."/>
            <person name="Johnson M.B."/>
            <person name="Starkenburg S.R."/>
            <person name="Johnson S.L."/>
        </authorList>
    </citation>
    <scope>NUCLEOTIDE SEQUENCE [LARGE SCALE GENOMIC DNA]</scope>
</reference>
<dbReference type="AlphaFoldDB" id="A0A8B8LPZ2"/>
<dbReference type="Pfam" id="PF24626">
    <property type="entry name" value="SH3_Tf2-1"/>
    <property type="match status" value="1"/>
</dbReference>
<dbReference type="InterPro" id="IPR016197">
    <property type="entry name" value="Chromo-like_dom_sf"/>
</dbReference>
<evidence type="ECO:0000313" key="3">
    <source>
        <dbReference type="RefSeq" id="XP_027357493.1"/>
    </source>
</evidence>
<dbReference type="KEGG" id="aprc:113866894"/>
<evidence type="ECO:0000313" key="2">
    <source>
        <dbReference type="Proteomes" id="UP000694853"/>
    </source>
</evidence>
<dbReference type="RefSeq" id="XP_027357493.1">
    <property type="nucleotide sequence ID" value="XM_027501692.1"/>
</dbReference>
<dbReference type="OrthoDB" id="5554229at2759"/>
<protein>
    <submittedName>
        <fullName evidence="3">Uncharacterized protein LOC113866894</fullName>
    </submittedName>
</protein>
<keyword evidence="2" id="KW-1185">Reference proteome</keyword>
<dbReference type="Proteomes" id="UP000694853">
    <property type="component" value="Unplaced"/>
</dbReference>
<organism evidence="2 3">
    <name type="scientific">Abrus precatorius</name>
    <name type="common">Indian licorice</name>
    <name type="synonym">Glycine abrus</name>
    <dbReference type="NCBI Taxonomy" id="3816"/>
    <lineage>
        <taxon>Eukaryota</taxon>
        <taxon>Viridiplantae</taxon>
        <taxon>Streptophyta</taxon>
        <taxon>Embryophyta</taxon>
        <taxon>Tracheophyta</taxon>
        <taxon>Spermatophyta</taxon>
        <taxon>Magnoliopsida</taxon>
        <taxon>eudicotyledons</taxon>
        <taxon>Gunneridae</taxon>
        <taxon>Pentapetalae</taxon>
        <taxon>rosids</taxon>
        <taxon>fabids</taxon>
        <taxon>Fabales</taxon>
        <taxon>Fabaceae</taxon>
        <taxon>Papilionoideae</taxon>
        <taxon>50 kb inversion clade</taxon>
        <taxon>NPAAA clade</taxon>
        <taxon>indigoferoid/millettioid clade</taxon>
        <taxon>Abreae</taxon>
        <taxon>Abrus</taxon>
    </lineage>
</organism>
<reference evidence="3" key="2">
    <citation type="submission" date="2025-08" db="UniProtKB">
        <authorList>
            <consortium name="RefSeq"/>
        </authorList>
    </citation>
    <scope>IDENTIFICATION</scope>
    <source>
        <tissue evidence="3">Young leaves</tissue>
    </source>
</reference>
<feature type="domain" description="Tf2-1-like SH3-like" evidence="1">
    <location>
        <begin position="3"/>
        <end position="63"/>
    </location>
</feature>
<dbReference type="InterPro" id="IPR056924">
    <property type="entry name" value="SH3_Tf2-1"/>
</dbReference>
<accession>A0A8B8LPZ2</accession>
<gene>
    <name evidence="3" type="primary">LOC113866894</name>
</gene>
<name>A0A8B8LPZ2_ABRPR</name>
<dbReference type="GeneID" id="113866894"/>
<dbReference type="PANTHER" id="PTHR46148:SF54">
    <property type="entry name" value="RETROTRANSPOSON-LIKE PROTEIN"/>
    <property type="match status" value="1"/>
</dbReference>
<dbReference type="SUPFAM" id="SSF54160">
    <property type="entry name" value="Chromo domain-like"/>
    <property type="match status" value="1"/>
</dbReference>
<sequence length="143" mass="16848">MYLKLQRYRQNTVSNTHFHKLVARFYGPFKIIERIGKVAYKLDLPPSARIHNVFHVSLLKKYYGDNVCQPLAHKIESSRRVGTLNGAFQPPPLAILDRRMKKRNNKAITEVLVQWQETSLEDAVWRDLQDMITQFPNFNWHAN</sequence>
<evidence type="ECO:0000259" key="1">
    <source>
        <dbReference type="Pfam" id="PF24626"/>
    </source>
</evidence>
<proteinExistence type="predicted"/>